<sequence length="138" mass="14511">MKVLSAVLCLSLVSMLNISEAKPKAASKQKETSLGQLYAKFADSDYSSLSMPELNQRVAITGVVLGHTSSIVGGHSILSAGDEQAPDEELARLGTRDPSEDKKMNALAEGARFSAVCVLDMTSGSGGGYMSFSDCVFK</sequence>
<dbReference type="RefSeq" id="WP_102612344.1">
    <property type="nucleotide sequence ID" value="NZ_CADIKD010000024.1"/>
</dbReference>
<feature type="signal peptide" evidence="1">
    <location>
        <begin position="1"/>
        <end position="21"/>
    </location>
</feature>
<keyword evidence="1" id="KW-0732">Signal</keyword>
<accession>A0A2N7VKW0</accession>
<dbReference type="Proteomes" id="UP000235347">
    <property type="component" value="Unassembled WGS sequence"/>
</dbReference>
<feature type="chain" id="PRO_5014802149" description="tRNA_anti-like" evidence="1">
    <location>
        <begin position="22"/>
        <end position="138"/>
    </location>
</feature>
<evidence type="ECO:0000256" key="1">
    <source>
        <dbReference type="SAM" id="SignalP"/>
    </source>
</evidence>
<evidence type="ECO:0000313" key="2">
    <source>
        <dbReference type="EMBL" id="PMS17778.1"/>
    </source>
</evidence>
<evidence type="ECO:0008006" key="4">
    <source>
        <dbReference type="Google" id="ProtNLM"/>
    </source>
</evidence>
<proteinExistence type="predicted"/>
<keyword evidence="3" id="KW-1185">Reference proteome</keyword>
<evidence type="ECO:0000313" key="3">
    <source>
        <dbReference type="Proteomes" id="UP000235347"/>
    </source>
</evidence>
<organism evidence="2 3">
    <name type="scientific">Trinickia soli</name>
    <dbReference type="NCBI Taxonomy" id="380675"/>
    <lineage>
        <taxon>Bacteria</taxon>
        <taxon>Pseudomonadati</taxon>
        <taxon>Pseudomonadota</taxon>
        <taxon>Betaproteobacteria</taxon>
        <taxon>Burkholderiales</taxon>
        <taxon>Burkholderiaceae</taxon>
        <taxon>Trinickia</taxon>
    </lineage>
</organism>
<dbReference type="EMBL" id="PNYB01000028">
    <property type="protein sequence ID" value="PMS17778.1"/>
    <property type="molecule type" value="Genomic_DNA"/>
</dbReference>
<dbReference type="AlphaFoldDB" id="A0A2N7VKW0"/>
<name>A0A2N7VKW0_9BURK</name>
<comment type="caution">
    <text evidence="2">The sequence shown here is derived from an EMBL/GenBank/DDBJ whole genome shotgun (WGS) entry which is preliminary data.</text>
</comment>
<reference evidence="2 3" key="1">
    <citation type="submission" date="2018-01" db="EMBL/GenBank/DDBJ databases">
        <title>Whole genome analyses suggest that Burkholderia sensu lato contains two further novel genera in the rhizoxinica-symbiotica group Mycetohabitans gen. nov., and Trinickia gen. nov.: implications for the evolution of diazotrophy and nodulation in the Burkholderiaceae.</title>
        <authorList>
            <person name="Estrada-de los Santos P."/>
            <person name="Palmer M."/>
            <person name="Chavez-Ramirez B."/>
            <person name="Beukes C."/>
            <person name="Steenkamp E.T."/>
            <person name="Hirsch A.M."/>
            <person name="Manyaka P."/>
            <person name="Maluk M."/>
            <person name="Lafos M."/>
            <person name="Crook M."/>
            <person name="Gross E."/>
            <person name="Simon M.F."/>
            <person name="Bueno dos Reis Junior F."/>
            <person name="Poole P.S."/>
            <person name="Venter S.N."/>
            <person name="James E.K."/>
        </authorList>
    </citation>
    <scope>NUCLEOTIDE SEQUENCE [LARGE SCALE GENOMIC DNA]</scope>
    <source>
        <strain evidence="2 3">GP25-8</strain>
    </source>
</reference>
<gene>
    <name evidence="2" type="ORF">C0Z19_24080</name>
</gene>
<protein>
    <recommendedName>
        <fullName evidence="4">tRNA_anti-like</fullName>
    </recommendedName>
</protein>